<evidence type="ECO:0000256" key="1">
    <source>
        <dbReference type="ARBA" id="ARBA00011738"/>
    </source>
</evidence>
<feature type="region of interest" description="Disordered" evidence="5">
    <location>
        <begin position="172"/>
        <end position="203"/>
    </location>
</feature>
<dbReference type="InterPro" id="IPR011051">
    <property type="entry name" value="RmlC_Cupin_sf"/>
</dbReference>
<evidence type="ECO:0000313" key="7">
    <source>
        <dbReference type="Proteomes" id="UP000225277"/>
    </source>
</evidence>
<dbReference type="GO" id="GO:0000256">
    <property type="term" value="P:allantoin catabolic process"/>
    <property type="evidence" value="ECO:0007669"/>
    <property type="project" value="InterPro"/>
</dbReference>
<dbReference type="AlphaFoldDB" id="A0A2D3VCL6"/>
<dbReference type="Pfam" id="PF04115">
    <property type="entry name" value="Ureidogly_lyase"/>
    <property type="match status" value="1"/>
</dbReference>
<dbReference type="InterPro" id="IPR007247">
    <property type="entry name" value="Ureidogly_lyase"/>
</dbReference>
<keyword evidence="2" id="KW-0659">Purine metabolism</keyword>
<name>A0A2D3VCL6_9PEZI</name>
<dbReference type="Gene3D" id="2.60.120.480">
    <property type="entry name" value="Ureidoglycolate hydrolase"/>
    <property type="match status" value="1"/>
</dbReference>
<dbReference type="GO" id="GO:0004848">
    <property type="term" value="F:ureidoglycolate hydrolase activity"/>
    <property type="evidence" value="ECO:0007669"/>
    <property type="project" value="InterPro"/>
</dbReference>
<proteinExistence type="predicted"/>
<evidence type="ECO:0000256" key="2">
    <source>
        <dbReference type="ARBA" id="ARBA00022631"/>
    </source>
</evidence>
<dbReference type="EMBL" id="FJUY01000016">
    <property type="protein sequence ID" value="CZT23455.1"/>
    <property type="molecule type" value="Genomic_DNA"/>
</dbReference>
<dbReference type="Proteomes" id="UP000225277">
    <property type="component" value="Unassembled WGS sequence"/>
</dbReference>
<dbReference type="OrthoDB" id="10266039at2759"/>
<accession>A0A2D3VCL6</accession>
<dbReference type="PANTHER" id="PTHR21221:SF1">
    <property type="entry name" value="UREIDOGLYCOLATE LYASE"/>
    <property type="match status" value="1"/>
</dbReference>
<dbReference type="SUPFAM" id="SSF51182">
    <property type="entry name" value="RmlC-like cupins"/>
    <property type="match status" value="1"/>
</dbReference>
<dbReference type="STRING" id="112498.A0A2D3VCL6"/>
<keyword evidence="7" id="KW-1185">Reference proteome</keyword>
<comment type="subunit">
    <text evidence="1">Homodimer.</text>
</comment>
<evidence type="ECO:0000313" key="6">
    <source>
        <dbReference type="EMBL" id="CZT23455.1"/>
    </source>
</evidence>
<dbReference type="GO" id="GO:0006144">
    <property type="term" value="P:purine nucleobase metabolic process"/>
    <property type="evidence" value="ECO:0007669"/>
    <property type="project" value="UniProtKB-KW"/>
</dbReference>
<dbReference type="CDD" id="cd20298">
    <property type="entry name" value="cupin_UAH"/>
    <property type="match status" value="1"/>
</dbReference>
<organism evidence="6 7">
    <name type="scientific">Ramularia collo-cygni</name>
    <dbReference type="NCBI Taxonomy" id="112498"/>
    <lineage>
        <taxon>Eukaryota</taxon>
        <taxon>Fungi</taxon>
        <taxon>Dikarya</taxon>
        <taxon>Ascomycota</taxon>
        <taxon>Pezizomycotina</taxon>
        <taxon>Dothideomycetes</taxon>
        <taxon>Dothideomycetidae</taxon>
        <taxon>Mycosphaerellales</taxon>
        <taxon>Mycosphaerellaceae</taxon>
        <taxon>Ramularia</taxon>
    </lineage>
</organism>
<dbReference type="RefSeq" id="XP_023630179.1">
    <property type="nucleotide sequence ID" value="XM_023774411.1"/>
</dbReference>
<feature type="region of interest" description="Disordered" evidence="5">
    <location>
        <begin position="272"/>
        <end position="295"/>
    </location>
</feature>
<keyword evidence="3" id="KW-0456">Lyase</keyword>
<evidence type="ECO:0000256" key="5">
    <source>
        <dbReference type="SAM" id="MobiDB-lite"/>
    </source>
</evidence>
<evidence type="ECO:0000256" key="4">
    <source>
        <dbReference type="ARBA" id="ARBA00047684"/>
    </source>
</evidence>
<dbReference type="PANTHER" id="PTHR21221">
    <property type="entry name" value="UREIDOGLYCOLATE HYDROLASE"/>
    <property type="match status" value="1"/>
</dbReference>
<evidence type="ECO:0000256" key="3">
    <source>
        <dbReference type="ARBA" id="ARBA00023239"/>
    </source>
</evidence>
<protein>
    <submittedName>
        <fullName evidence="6">Related to ureidoglycolate hydrolase</fullName>
    </submittedName>
</protein>
<reference evidence="6 7" key="1">
    <citation type="submission" date="2016-03" db="EMBL/GenBank/DDBJ databases">
        <authorList>
            <person name="Ploux O."/>
        </authorList>
    </citation>
    <scope>NUCLEOTIDE SEQUENCE [LARGE SCALE GENOMIC DNA]</scope>
    <source>
        <strain evidence="6 7">URUG2</strain>
    </source>
</reference>
<gene>
    <name evidence="6" type="ORF">RCC_09169</name>
</gene>
<comment type="catalytic activity">
    <reaction evidence="4">
        <text>(S)-ureidoglycolate = urea + glyoxylate</text>
        <dbReference type="Rhea" id="RHEA:11304"/>
        <dbReference type="ChEBI" id="CHEBI:16199"/>
        <dbReference type="ChEBI" id="CHEBI:36655"/>
        <dbReference type="ChEBI" id="CHEBI:57296"/>
        <dbReference type="EC" id="4.3.2.3"/>
    </reaction>
</comment>
<dbReference type="GO" id="GO:0050385">
    <property type="term" value="F:ureidoglycolate lyase activity"/>
    <property type="evidence" value="ECO:0007669"/>
    <property type="project" value="UniProtKB-EC"/>
</dbReference>
<feature type="compositionally biased region" description="Acidic residues" evidence="5">
    <location>
        <begin position="274"/>
        <end position="283"/>
    </location>
</feature>
<dbReference type="InterPro" id="IPR024060">
    <property type="entry name" value="Ureidoglycolate_lyase_dom_sf"/>
</dbReference>
<dbReference type="GeneID" id="35604241"/>
<sequence>MGDLPMAVTTSRVIRASKTIDRASFAPFGEVIERPSSPAKNSAVRQLRSVKANQGTATKYLDVTYLDNHYATHASSGKQGNSVVNMFDCEPRDLQAHSGTVGKVFPVEILERHPYTSQTFIPLGIAAGDAETKYLVIVAPTLLPTKIETVPKPYPTPPTPRRRRSLKERLMGARPNPFTNDHAPRTTPASTLEPERRPKGPGMPDLERLQAFIVKGDQAVTYGPGTWHAPMVVLGSKSIPFVVVQYANGVGEEDCQECLVRSEGGGEGVVVDVDGGDGGDEDSSASGAGIMRAKL</sequence>
<keyword evidence="6" id="KW-0378">Hydrolase</keyword>
<dbReference type="InterPro" id="IPR047233">
    <property type="entry name" value="UAH_cupin"/>
</dbReference>